<dbReference type="STRING" id="946483.Cenrod_0874"/>
<evidence type="ECO:0000313" key="3">
    <source>
        <dbReference type="Proteomes" id="UP000017184"/>
    </source>
</evidence>
<sequence>MVLLASGHQSGATRRVLVSRFAVHLVFAPAHPQGSLASQRRPRGLPVCPLPPRPPR</sequence>
<dbReference type="KEGG" id="cbx:Cenrod_0874"/>
<feature type="region of interest" description="Disordered" evidence="1">
    <location>
        <begin position="32"/>
        <end position="56"/>
    </location>
</feature>
<dbReference type="AlphaFoldDB" id="U5N6H7"/>
<reference evidence="2 3" key="1">
    <citation type="journal article" date="2013" name="Genome Biol.">
        <title>Genomic analysis reveals key aspects of prokaryotic symbiosis in the phototrophic consortium "Chlorochromatium aggregatum".</title>
        <authorList>
            <person name="Liu Z."/>
            <person name="Muller J."/>
            <person name="Li T."/>
            <person name="Alvey R.M."/>
            <person name="Vogl K."/>
            <person name="Frigaard N.U."/>
            <person name="Rockwell N.C."/>
            <person name="Boyd E.S."/>
            <person name="Tomsho L.P."/>
            <person name="Schuster S.C."/>
            <person name="Henke P."/>
            <person name="Rohde M."/>
            <person name="Overmann J."/>
            <person name="Bryant D.A."/>
        </authorList>
    </citation>
    <scope>NUCLEOTIDE SEQUENCE [LARGE SCALE GENOMIC DNA]</scope>
    <source>
        <strain evidence="2">CR</strain>
    </source>
</reference>
<dbReference type="Proteomes" id="UP000017184">
    <property type="component" value="Chromosome"/>
</dbReference>
<dbReference type="HOGENOM" id="CLU_3005631_0_0_4"/>
<accession>U5N6H7</accession>
<dbReference type="EMBL" id="CP004885">
    <property type="protein sequence ID" value="AGX86977.1"/>
    <property type="molecule type" value="Genomic_DNA"/>
</dbReference>
<organism evidence="2 3">
    <name type="scientific">Candidatus Symbiobacter mobilis CR</name>
    <dbReference type="NCBI Taxonomy" id="946483"/>
    <lineage>
        <taxon>Bacteria</taxon>
        <taxon>Pseudomonadati</taxon>
        <taxon>Pseudomonadota</taxon>
        <taxon>Betaproteobacteria</taxon>
        <taxon>Burkholderiales</taxon>
        <taxon>Comamonadaceae</taxon>
    </lineage>
</organism>
<name>U5N6H7_9BURK</name>
<evidence type="ECO:0000256" key="1">
    <source>
        <dbReference type="SAM" id="MobiDB-lite"/>
    </source>
</evidence>
<protein>
    <submittedName>
        <fullName evidence="2">Uncharacterized protein</fullName>
    </submittedName>
</protein>
<gene>
    <name evidence="2" type="ORF">Cenrod_0874</name>
</gene>
<evidence type="ECO:0000313" key="2">
    <source>
        <dbReference type="EMBL" id="AGX86977.1"/>
    </source>
</evidence>
<proteinExistence type="predicted"/>
<keyword evidence="3" id="KW-1185">Reference proteome</keyword>